<gene>
    <name evidence="2" type="ORF">B0T26DRAFT_748006</name>
</gene>
<feature type="compositionally biased region" description="Basic residues" evidence="1">
    <location>
        <begin position="16"/>
        <end position="29"/>
    </location>
</feature>
<reference evidence="2" key="1">
    <citation type="submission" date="2023-06" db="EMBL/GenBank/DDBJ databases">
        <title>Genome-scale phylogeny and comparative genomics of the fungal order Sordariales.</title>
        <authorList>
            <consortium name="Lawrence Berkeley National Laboratory"/>
            <person name="Hensen N."/>
            <person name="Bonometti L."/>
            <person name="Westerberg I."/>
            <person name="Brannstrom I.O."/>
            <person name="Guillou S."/>
            <person name="Cros-Aarteil S."/>
            <person name="Calhoun S."/>
            <person name="Haridas S."/>
            <person name="Kuo A."/>
            <person name="Mondo S."/>
            <person name="Pangilinan J."/>
            <person name="Riley R."/>
            <person name="LaButti K."/>
            <person name="Andreopoulos B."/>
            <person name="Lipzen A."/>
            <person name="Chen C."/>
            <person name="Yanf M."/>
            <person name="Daum C."/>
            <person name="Ng V."/>
            <person name="Clum A."/>
            <person name="Steindorff A."/>
            <person name="Ohm R."/>
            <person name="Martin F."/>
            <person name="Silar P."/>
            <person name="Natvig D."/>
            <person name="Lalanne C."/>
            <person name="Gautier V."/>
            <person name="Ament-velasquez S.L."/>
            <person name="Kruys A."/>
            <person name="Hutchinson M.I."/>
            <person name="Powell A.J."/>
            <person name="Barry K."/>
            <person name="Miller A.N."/>
            <person name="Grigoriev I.V."/>
            <person name="Debuchy R."/>
            <person name="Gladieux P."/>
            <person name="Thoren M.H."/>
            <person name="Johannesson H."/>
        </authorList>
    </citation>
    <scope>NUCLEOTIDE SEQUENCE</scope>
    <source>
        <strain evidence="2">SMH2392-1A</strain>
    </source>
</reference>
<feature type="compositionally biased region" description="Low complexity" evidence="1">
    <location>
        <begin position="34"/>
        <end position="104"/>
    </location>
</feature>
<sequence length="189" mass="19815">MAKPSGVRDSGASKAKVVKRPTKAAKARKPVPIPKAKAAPKKTAATKAAPKKTAATEAAAPKTPTPKKAAAPKTPTPKKAAAPKTLTPKKATAPKTPTPKKAAPVPVPRPTSAHCYATRANTNVKLETEELKPTPRKRKAPPKKAKAAVPLSPQAFFEGTHKANSSQKVAPDGKYRSAPKSWPQVKEKK</sequence>
<feature type="region of interest" description="Disordered" evidence="1">
    <location>
        <begin position="1"/>
        <end position="189"/>
    </location>
</feature>
<evidence type="ECO:0000313" key="3">
    <source>
        <dbReference type="Proteomes" id="UP001172101"/>
    </source>
</evidence>
<feature type="compositionally biased region" description="Basic residues" evidence="1">
    <location>
        <begin position="134"/>
        <end position="146"/>
    </location>
</feature>
<protein>
    <recommendedName>
        <fullName evidence="4">Histone H1</fullName>
    </recommendedName>
</protein>
<comment type="caution">
    <text evidence="2">The sequence shown here is derived from an EMBL/GenBank/DDBJ whole genome shotgun (WGS) entry which is preliminary data.</text>
</comment>
<name>A0AA40B4U7_9PEZI</name>
<dbReference type="GeneID" id="85328182"/>
<evidence type="ECO:0000256" key="1">
    <source>
        <dbReference type="SAM" id="MobiDB-lite"/>
    </source>
</evidence>
<dbReference type="Proteomes" id="UP001172101">
    <property type="component" value="Unassembled WGS sequence"/>
</dbReference>
<dbReference type="AlphaFoldDB" id="A0AA40B4U7"/>
<proteinExistence type="predicted"/>
<dbReference type="RefSeq" id="XP_060300550.1">
    <property type="nucleotide sequence ID" value="XM_060444912.1"/>
</dbReference>
<evidence type="ECO:0008006" key="4">
    <source>
        <dbReference type="Google" id="ProtNLM"/>
    </source>
</evidence>
<accession>A0AA40B4U7</accession>
<evidence type="ECO:0000313" key="2">
    <source>
        <dbReference type="EMBL" id="KAK0727695.1"/>
    </source>
</evidence>
<organism evidence="2 3">
    <name type="scientific">Lasiosphaeria miniovina</name>
    <dbReference type="NCBI Taxonomy" id="1954250"/>
    <lineage>
        <taxon>Eukaryota</taxon>
        <taxon>Fungi</taxon>
        <taxon>Dikarya</taxon>
        <taxon>Ascomycota</taxon>
        <taxon>Pezizomycotina</taxon>
        <taxon>Sordariomycetes</taxon>
        <taxon>Sordariomycetidae</taxon>
        <taxon>Sordariales</taxon>
        <taxon>Lasiosphaeriaceae</taxon>
        <taxon>Lasiosphaeria</taxon>
    </lineage>
</organism>
<keyword evidence="3" id="KW-1185">Reference proteome</keyword>
<dbReference type="EMBL" id="JAUIRO010000002">
    <property type="protein sequence ID" value="KAK0727695.1"/>
    <property type="molecule type" value="Genomic_DNA"/>
</dbReference>